<dbReference type="GO" id="GO:0016491">
    <property type="term" value="F:oxidoreductase activity"/>
    <property type="evidence" value="ECO:0007669"/>
    <property type="project" value="UniProtKB-KW"/>
</dbReference>
<organism evidence="10 11">
    <name type="scientific">Methylobacterium oryzihabitans</name>
    <dbReference type="NCBI Taxonomy" id="2499852"/>
    <lineage>
        <taxon>Bacteria</taxon>
        <taxon>Pseudomonadati</taxon>
        <taxon>Pseudomonadota</taxon>
        <taxon>Alphaproteobacteria</taxon>
        <taxon>Hyphomicrobiales</taxon>
        <taxon>Methylobacteriaceae</taxon>
        <taxon>Methylobacterium</taxon>
    </lineage>
</organism>
<evidence type="ECO:0000256" key="4">
    <source>
        <dbReference type="ARBA" id="ARBA00022485"/>
    </source>
</evidence>
<dbReference type="PANTHER" id="PTHR43598">
    <property type="entry name" value="TUNGSTEN-CONTAINING FORMYLMETHANOFURAN DEHYDROGENASE 2 SUBUNIT B"/>
    <property type="match status" value="1"/>
</dbReference>
<keyword evidence="5" id="KW-0479">Metal-binding</keyword>
<protein>
    <submittedName>
        <fullName evidence="10">Dehydrogenase</fullName>
    </submittedName>
</protein>
<accession>A0A3S2YQ94</accession>
<keyword evidence="8" id="KW-0411">Iron-sulfur</keyword>
<dbReference type="SMART" id="SM00926">
    <property type="entry name" value="Molybdop_Fe4S4"/>
    <property type="match status" value="1"/>
</dbReference>
<dbReference type="Pfam" id="PF04879">
    <property type="entry name" value="Molybdop_Fe4S4"/>
    <property type="match status" value="1"/>
</dbReference>
<dbReference type="InterPro" id="IPR006963">
    <property type="entry name" value="Mopterin_OxRdtase_4Fe-4S_dom"/>
</dbReference>
<reference evidence="10 11" key="1">
    <citation type="submission" date="2019-01" db="EMBL/GenBank/DDBJ databases">
        <authorList>
            <person name="Chen W.-M."/>
        </authorList>
    </citation>
    <scope>NUCLEOTIDE SEQUENCE [LARGE SCALE GENOMIC DNA]</scope>
    <source>
        <strain evidence="10 11">TER-1</strain>
    </source>
</reference>
<sequence>MAKRIRKGIGARVAGFLHDWSIPRQIAGESVMSTAARSRTSETLRPRLEEADRVGTGICPFCAVGCGQLIYAKQGRPIHVEGDPRSPVNQGTLCPKGAGTLGMLLSPERVSTVLYRAPRATEWEVKPLDWAMERIAQRTKRARDETFAETLPDGRRVNHTLGLGSLGGATMDNEENYLIKKLFGGGLGMLNIENQARI</sequence>
<dbReference type="PANTHER" id="PTHR43598:SF1">
    <property type="entry name" value="FORMATE DEHYDROGENASE-O MAJOR SUBUNIT"/>
    <property type="match status" value="1"/>
</dbReference>
<dbReference type="GO" id="GO:0030151">
    <property type="term" value="F:molybdenum ion binding"/>
    <property type="evidence" value="ECO:0007669"/>
    <property type="project" value="TreeGrafter"/>
</dbReference>
<dbReference type="SUPFAM" id="SSF53706">
    <property type="entry name" value="Formate dehydrogenase/DMSO reductase, domains 1-3"/>
    <property type="match status" value="1"/>
</dbReference>
<keyword evidence="7" id="KW-0408">Iron</keyword>
<dbReference type="Gene3D" id="3.40.50.740">
    <property type="match status" value="1"/>
</dbReference>
<evidence type="ECO:0000256" key="3">
    <source>
        <dbReference type="ARBA" id="ARBA00010312"/>
    </source>
</evidence>
<evidence type="ECO:0000256" key="5">
    <source>
        <dbReference type="ARBA" id="ARBA00022723"/>
    </source>
</evidence>
<dbReference type="AlphaFoldDB" id="A0A3S2YQ94"/>
<dbReference type="GO" id="GO:0009061">
    <property type="term" value="P:anaerobic respiration"/>
    <property type="evidence" value="ECO:0007669"/>
    <property type="project" value="TreeGrafter"/>
</dbReference>
<dbReference type="PROSITE" id="PS51669">
    <property type="entry name" value="4FE4S_MOW_BIS_MGD"/>
    <property type="match status" value="1"/>
</dbReference>
<evidence type="ECO:0000259" key="9">
    <source>
        <dbReference type="PROSITE" id="PS51669"/>
    </source>
</evidence>
<dbReference type="Proteomes" id="UP000286997">
    <property type="component" value="Unassembled WGS sequence"/>
</dbReference>
<evidence type="ECO:0000313" key="11">
    <source>
        <dbReference type="Proteomes" id="UP000286997"/>
    </source>
</evidence>
<gene>
    <name evidence="10" type="ORF">EOE48_17080</name>
</gene>
<evidence type="ECO:0000256" key="8">
    <source>
        <dbReference type="ARBA" id="ARBA00023014"/>
    </source>
</evidence>
<comment type="caution">
    <text evidence="10">The sequence shown here is derived from an EMBL/GenBank/DDBJ whole genome shotgun (WGS) entry which is preliminary data.</text>
</comment>
<evidence type="ECO:0000256" key="1">
    <source>
        <dbReference type="ARBA" id="ARBA00001966"/>
    </source>
</evidence>
<keyword evidence="11" id="KW-1185">Reference proteome</keyword>
<evidence type="ECO:0000256" key="7">
    <source>
        <dbReference type="ARBA" id="ARBA00023004"/>
    </source>
</evidence>
<comment type="similarity">
    <text evidence="3">Belongs to the prokaryotic molybdopterin-containing oxidoreductase family.</text>
</comment>
<feature type="domain" description="4Fe-4S Mo/W bis-MGD-type" evidence="9">
    <location>
        <begin position="52"/>
        <end position="108"/>
    </location>
</feature>
<comment type="cofactor">
    <cofactor evidence="1">
        <name>[4Fe-4S] cluster</name>
        <dbReference type="ChEBI" id="CHEBI:49883"/>
    </cofactor>
</comment>
<evidence type="ECO:0000256" key="6">
    <source>
        <dbReference type="ARBA" id="ARBA00023002"/>
    </source>
</evidence>
<dbReference type="GO" id="GO:0051539">
    <property type="term" value="F:4 iron, 4 sulfur cluster binding"/>
    <property type="evidence" value="ECO:0007669"/>
    <property type="project" value="UniProtKB-KW"/>
</dbReference>
<name>A0A3S2YQ94_9HYPH</name>
<keyword evidence="6" id="KW-0560">Oxidoreductase</keyword>
<evidence type="ECO:0000256" key="2">
    <source>
        <dbReference type="ARBA" id="ARBA00004196"/>
    </source>
</evidence>
<keyword evidence="4" id="KW-0004">4Fe-4S</keyword>
<comment type="subcellular location">
    <subcellularLocation>
        <location evidence="2">Cell envelope</location>
    </subcellularLocation>
</comment>
<evidence type="ECO:0000313" key="10">
    <source>
        <dbReference type="EMBL" id="RVU16400.1"/>
    </source>
</evidence>
<dbReference type="GO" id="GO:0030313">
    <property type="term" value="C:cell envelope"/>
    <property type="evidence" value="ECO:0007669"/>
    <property type="project" value="UniProtKB-SubCell"/>
</dbReference>
<proteinExistence type="inferred from homology"/>
<dbReference type="GO" id="GO:0009055">
    <property type="term" value="F:electron transfer activity"/>
    <property type="evidence" value="ECO:0007669"/>
    <property type="project" value="TreeGrafter"/>
</dbReference>
<dbReference type="Gene3D" id="2.20.25.90">
    <property type="entry name" value="ADC-like domains"/>
    <property type="match status" value="1"/>
</dbReference>
<dbReference type="EMBL" id="SACP01000016">
    <property type="protein sequence ID" value="RVU16400.1"/>
    <property type="molecule type" value="Genomic_DNA"/>
</dbReference>